<dbReference type="InterPro" id="IPR036291">
    <property type="entry name" value="NAD(P)-bd_dom_sf"/>
</dbReference>
<evidence type="ECO:0000313" key="7">
    <source>
        <dbReference type="Proteomes" id="UP001437256"/>
    </source>
</evidence>
<name>A0ABR2ZGX5_9AGAR</name>
<dbReference type="SUPFAM" id="SSF51735">
    <property type="entry name" value="NAD(P)-binding Rossmann-fold domains"/>
    <property type="match status" value="1"/>
</dbReference>
<gene>
    <name evidence="6" type="ORF">AAF712_012315</name>
</gene>
<evidence type="ECO:0000256" key="4">
    <source>
        <dbReference type="SAM" id="MobiDB-lite"/>
    </source>
</evidence>
<feature type="region of interest" description="Disordered" evidence="4">
    <location>
        <begin position="1"/>
        <end position="50"/>
    </location>
</feature>
<evidence type="ECO:0000256" key="1">
    <source>
        <dbReference type="ARBA" id="ARBA00005725"/>
    </source>
</evidence>
<accession>A0ABR2ZGX5</accession>
<dbReference type="PANTHER" id="PTHR47706:SF4">
    <property type="entry name" value="NMRA-LIKE DOMAIN-CONTAINING PROTEIN"/>
    <property type="match status" value="1"/>
</dbReference>
<evidence type="ECO:0000256" key="2">
    <source>
        <dbReference type="ARBA" id="ARBA00022857"/>
    </source>
</evidence>
<dbReference type="Pfam" id="PF05368">
    <property type="entry name" value="NmrA"/>
    <property type="match status" value="1"/>
</dbReference>
<dbReference type="InterPro" id="IPR008030">
    <property type="entry name" value="NmrA-like"/>
</dbReference>
<evidence type="ECO:0000259" key="5">
    <source>
        <dbReference type="Pfam" id="PF05368"/>
    </source>
</evidence>
<protein>
    <recommendedName>
        <fullName evidence="5">NmrA-like domain-containing protein</fullName>
    </recommendedName>
</protein>
<proteinExistence type="inferred from homology"/>
<keyword evidence="2" id="KW-0521">NADP</keyword>
<keyword evidence="3" id="KW-0560">Oxidoreductase</keyword>
<dbReference type="Gene3D" id="3.90.25.10">
    <property type="entry name" value="UDP-galactose 4-epimerase, domain 1"/>
    <property type="match status" value="1"/>
</dbReference>
<dbReference type="PANTHER" id="PTHR47706">
    <property type="entry name" value="NMRA-LIKE FAMILY PROTEIN"/>
    <property type="match status" value="1"/>
</dbReference>
<evidence type="ECO:0000313" key="6">
    <source>
        <dbReference type="EMBL" id="KAL0060851.1"/>
    </source>
</evidence>
<dbReference type="InterPro" id="IPR051609">
    <property type="entry name" value="NmrA/Isoflavone_reductase-like"/>
</dbReference>
<comment type="similarity">
    <text evidence="1">Belongs to the NmrA-type oxidoreductase family. Isoflavone reductase subfamily.</text>
</comment>
<comment type="caution">
    <text evidence="6">The sequence shown here is derived from an EMBL/GenBank/DDBJ whole genome shotgun (WGS) entry which is preliminary data.</text>
</comment>
<reference evidence="6 7" key="1">
    <citation type="submission" date="2024-05" db="EMBL/GenBank/DDBJ databases">
        <title>A draft genome resource for the thread blight pathogen Marasmius tenuissimus strain MS-2.</title>
        <authorList>
            <person name="Yulfo-Soto G.E."/>
            <person name="Baruah I.K."/>
            <person name="Amoako-Attah I."/>
            <person name="Bukari Y."/>
            <person name="Meinhardt L.W."/>
            <person name="Bailey B.A."/>
            <person name="Cohen S.P."/>
        </authorList>
    </citation>
    <scope>NUCLEOTIDE SEQUENCE [LARGE SCALE GENOMIC DNA]</scope>
    <source>
        <strain evidence="6 7">MS-2</strain>
    </source>
</reference>
<feature type="domain" description="NmrA-like" evidence="5">
    <location>
        <begin position="58"/>
        <end position="365"/>
    </location>
</feature>
<sequence length="374" mass="41580">MAHQKPVLSGKRGRITRVLSRHGADSRKARHIAGSSQEDKNSTSEASFAPIRNMPKSTNIAVAGGSGGIGRYVVEGLLALKASRCPHLHIIVLSRSIGDDISFHGSSAQMIQVDYDDKEALTLLFRLHRIDTIICTLVNHDLTQFSALQEKVLRAALDVSSFRRFAPSEFGVDSEALKTYNYYACKLPILDVLRSVKSTHPDFEWTKFVPGVFTNYLAFGNSKPAGEKALEHLRKMTIRVDISTRAADIPGDGTAKQFYTVAEDVGTFVAEATQLDAWPEQLDMAGDEISLNEVISIAEKVTGKKFDVKHNTKEDILEAMNQPPKEWKDYYYLAQLSIILEEVGQGKTLNGLVPHFKPTTVEEFIRKWWGASDK</sequence>
<dbReference type="EMBL" id="JBBXMP010000158">
    <property type="protein sequence ID" value="KAL0060851.1"/>
    <property type="molecule type" value="Genomic_DNA"/>
</dbReference>
<keyword evidence="7" id="KW-1185">Reference proteome</keyword>
<dbReference type="Gene3D" id="3.40.50.720">
    <property type="entry name" value="NAD(P)-binding Rossmann-like Domain"/>
    <property type="match status" value="1"/>
</dbReference>
<evidence type="ECO:0000256" key="3">
    <source>
        <dbReference type="ARBA" id="ARBA00023002"/>
    </source>
</evidence>
<dbReference type="Proteomes" id="UP001437256">
    <property type="component" value="Unassembled WGS sequence"/>
</dbReference>
<organism evidence="6 7">
    <name type="scientific">Marasmius tenuissimus</name>
    <dbReference type="NCBI Taxonomy" id="585030"/>
    <lineage>
        <taxon>Eukaryota</taxon>
        <taxon>Fungi</taxon>
        <taxon>Dikarya</taxon>
        <taxon>Basidiomycota</taxon>
        <taxon>Agaricomycotina</taxon>
        <taxon>Agaricomycetes</taxon>
        <taxon>Agaricomycetidae</taxon>
        <taxon>Agaricales</taxon>
        <taxon>Marasmiineae</taxon>
        <taxon>Marasmiaceae</taxon>
        <taxon>Marasmius</taxon>
    </lineage>
</organism>